<evidence type="ECO:0000259" key="1">
    <source>
        <dbReference type="Pfam" id="PF13524"/>
    </source>
</evidence>
<dbReference type="RefSeq" id="WP_136723083.1">
    <property type="nucleotide sequence ID" value="NZ_SUMC01000007.1"/>
</dbReference>
<comment type="caution">
    <text evidence="2">The sequence shown here is derived from an EMBL/GenBank/DDBJ whole genome shotgun (WGS) entry which is preliminary data.</text>
</comment>
<reference evidence="2 3" key="1">
    <citation type="submission" date="2019-04" db="EMBL/GenBank/DDBJ databases">
        <title>Streptomyces oryziradicis sp. nov., a novel actinomycete isolated from rhizosphere soil of rice (Oryza sativa L.).</title>
        <authorList>
            <person name="Li C."/>
        </authorList>
    </citation>
    <scope>NUCLEOTIDE SEQUENCE [LARGE SCALE GENOMIC DNA]</scope>
    <source>
        <strain evidence="2 3">NEAU-C40</strain>
    </source>
</reference>
<dbReference type="OrthoDB" id="5107230at2"/>
<dbReference type="Pfam" id="PF13524">
    <property type="entry name" value="Glyco_trans_1_2"/>
    <property type="match status" value="1"/>
</dbReference>
<dbReference type="Proteomes" id="UP000305778">
    <property type="component" value="Unassembled WGS sequence"/>
</dbReference>
<dbReference type="InterPro" id="IPR055259">
    <property type="entry name" value="YkvP/CgeB_Glyco_trans-like"/>
</dbReference>
<evidence type="ECO:0000313" key="3">
    <source>
        <dbReference type="Proteomes" id="UP000305778"/>
    </source>
</evidence>
<proteinExistence type="predicted"/>
<evidence type="ECO:0000313" key="2">
    <source>
        <dbReference type="EMBL" id="TKA11620.1"/>
    </source>
</evidence>
<gene>
    <name evidence="2" type="ORF">FCI23_09730</name>
</gene>
<keyword evidence="3" id="KW-1185">Reference proteome</keyword>
<dbReference type="AlphaFoldDB" id="A0A4U0SNM7"/>
<feature type="domain" description="Spore protein YkvP/CgeB glycosyl transferase-like" evidence="1">
    <location>
        <begin position="178"/>
        <end position="316"/>
    </location>
</feature>
<accession>A0A4U0SNM7</accession>
<organism evidence="2 3">
    <name type="scientific">Actinacidiphila oryziradicis</name>
    <dbReference type="NCBI Taxonomy" id="2571141"/>
    <lineage>
        <taxon>Bacteria</taxon>
        <taxon>Bacillati</taxon>
        <taxon>Actinomycetota</taxon>
        <taxon>Actinomycetes</taxon>
        <taxon>Kitasatosporales</taxon>
        <taxon>Streptomycetaceae</taxon>
        <taxon>Actinacidiphila</taxon>
    </lineage>
</organism>
<name>A0A4U0SNM7_9ACTN</name>
<dbReference type="EMBL" id="SUMC01000007">
    <property type="protein sequence ID" value="TKA11620.1"/>
    <property type="molecule type" value="Genomic_DNA"/>
</dbReference>
<sequence length="346" mass="38011">MEFARAFARLAADGLLVHVPVAAQALLRETDRETALHIMRRTARKVAPDLVFVQSPHGFPWTAEVVGALLGDIGSPPVVYWEGDAWGGRKQLNASSAAWLSHADHVFSVAIGEQAALLGRYARAAVRYVPNVLPSHLMDADGESVPEPGQATLDVALIGSCYVRFGILERVDGAGERHRLTRRLCSLPNCRVALYGHGWRGPAAQGPVAYNRQPAALRNARISVGWDHYRRYTGYFSDRLPISMYAGRVHVSSRPPEAAWLPDRDSGLHLVDSPAEAVDRVRELLLGDPRELHAAGLRAHRWVRDRLTDLHALQYMLGGELSALPTPPKDPWLAVSELTPRLQAAV</sequence>
<protein>
    <recommendedName>
        <fullName evidence="1">Spore protein YkvP/CgeB glycosyl transferase-like domain-containing protein</fullName>
    </recommendedName>
</protein>